<reference evidence="3" key="1">
    <citation type="submission" date="2016-10" db="EMBL/GenBank/DDBJ databases">
        <authorList>
            <person name="Varghese N."/>
            <person name="Submissions S."/>
        </authorList>
    </citation>
    <scope>NUCLEOTIDE SEQUENCE [LARGE SCALE GENOMIC DNA]</scope>
    <source>
        <strain evidence="3">DSM 11443</strain>
    </source>
</reference>
<dbReference type="Proteomes" id="UP000198977">
    <property type="component" value="Unassembled WGS sequence"/>
</dbReference>
<accession>A0A1I2EH81</accession>
<protein>
    <submittedName>
        <fullName evidence="2">Hint domain-containing protein</fullName>
    </submittedName>
</protein>
<gene>
    <name evidence="2" type="ORF">SAMN04488523_11246</name>
</gene>
<dbReference type="OrthoDB" id="6305173at2"/>
<evidence type="ECO:0000313" key="2">
    <source>
        <dbReference type="EMBL" id="SFE92033.1"/>
    </source>
</evidence>
<name>A0A1I2EH81_9RHOB</name>
<keyword evidence="3" id="KW-1185">Reference proteome</keyword>
<dbReference type="STRING" id="74348.SAMN04488523_11246"/>
<dbReference type="SUPFAM" id="SSF51294">
    <property type="entry name" value="Hedgehog/intein (Hint) domain"/>
    <property type="match status" value="1"/>
</dbReference>
<dbReference type="InterPro" id="IPR036844">
    <property type="entry name" value="Hint_dom_sf"/>
</dbReference>
<dbReference type="InterPro" id="IPR028992">
    <property type="entry name" value="Hedgehog/Intein_dom"/>
</dbReference>
<dbReference type="Gene3D" id="2.170.16.10">
    <property type="entry name" value="Hedgehog/Intein (Hint) domain"/>
    <property type="match status" value="1"/>
</dbReference>
<feature type="domain" description="Hedgehog/Intein (Hint)" evidence="1">
    <location>
        <begin position="155"/>
        <end position="291"/>
    </location>
</feature>
<dbReference type="Pfam" id="PF13403">
    <property type="entry name" value="Hint_2"/>
    <property type="match status" value="1"/>
</dbReference>
<sequence length="356" mass="38099">MVTRSFVAFDNDNFSVISSPNGALVGSGIINNSNTPDGTVFTYTSGSRRNITIEDDSTDPDIFEDNELATHRITDGGGLVPAGTFAEAESLIYVRALDTDGVPTGPTITLTVLSQAGNFSDIWGVSANLPLRDGVSYVKTDGDNDGSSRYNSFVTCFAAGTRIDTPYGPRAVETLQPGDLVTTQEHGAKPVRWAGGTRVSGMGNFAPVRFSAGRLGHATPLEVSPEHRMLIEHPAAELLFGSAKVLVAAKFLVGLAGVTRVPMEQIAYFHIMFDHHEILRAAGCWSESFFLAENSLGGLDADARAEMMALFPSLKAGQQTFGASATMVLKAHEAELLCRFLQRDEGVFSRYHSLAA</sequence>
<evidence type="ECO:0000259" key="1">
    <source>
        <dbReference type="Pfam" id="PF13403"/>
    </source>
</evidence>
<organism evidence="2 3">
    <name type="scientific">Sulfitobacter brevis</name>
    <dbReference type="NCBI Taxonomy" id="74348"/>
    <lineage>
        <taxon>Bacteria</taxon>
        <taxon>Pseudomonadati</taxon>
        <taxon>Pseudomonadota</taxon>
        <taxon>Alphaproteobacteria</taxon>
        <taxon>Rhodobacterales</taxon>
        <taxon>Roseobacteraceae</taxon>
        <taxon>Sulfitobacter</taxon>
    </lineage>
</organism>
<dbReference type="EMBL" id="FOMW01000012">
    <property type="protein sequence ID" value="SFE92033.1"/>
    <property type="molecule type" value="Genomic_DNA"/>
</dbReference>
<dbReference type="AlphaFoldDB" id="A0A1I2EH81"/>
<dbReference type="RefSeq" id="WP_093924855.1">
    <property type="nucleotide sequence ID" value="NZ_FOMW01000012.1"/>
</dbReference>
<proteinExistence type="predicted"/>
<evidence type="ECO:0000313" key="3">
    <source>
        <dbReference type="Proteomes" id="UP000198977"/>
    </source>
</evidence>